<dbReference type="PANTHER" id="PTHR14791">
    <property type="entry name" value="BOMB/KIRA PROTEINS"/>
    <property type="match status" value="1"/>
</dbReference>
<name>A0A9E7GA18_9LILI</name>
<reference evidence="2" key="1">
    <citation type="submission" date="2022-05" db="EMBL/GenBank/DDBJ databases">
        <title>The Musa troglodytarum L. genome provides insights into the mechanism of non-climacteric behaviour and enrichment of carotenoids.</title>
        <authorList>
            <person name="Wang J."/>
        </authorList>
    </citation>
    <scope>NUCLEOTIDE SEQUENCE</scope>
    <source>
        <tissue evidence="2">Leaf</tissue>
    </source>
</reference>
<keyword evidence="3" id="KW-1185">Reference proteome</keyword>
<feature type="compositionally biased region" description="Low complexity" evidence="1">
    <location>
        <begin position="78"/>
        <end position="88"/>
    </location>
</feature>
<dbReference type="EMBL" id="CP097508">
    <property type="protein sequence ID" value="URE08867.1"/>
    <property type="molecule type" value="Genomic_DNA"/>
</dbReference>
<feature type="compositionally biased region" description="Pro residues" evidence="1">
    <location>
        <begin position="110"/>
        <end position="121"/>
    </location>
</feature>
<evidence type="ECO:0000313" key="2">
    <source>
        <dbReference type="EMBL" id="URE08867.1"/>
    </source>
</evidence>
<dbReference type="PANTHER" id="PTHR14791:SF29">
    <property type="entry name" value="PROTEIN KIBRA"/>
    <property type="match status" value="1"/>
</dbReference>
<proteinExistence type="predicted"/>
<accession>A0A9E7GA18</accession>
<feature type="compositionally biased region" description="Low complexity" evidence="1">
    <location>
        <begin position="122"/>
        <end position="156"/>
    </location>
</feature>
<feature type="compositionally biased region" description="Acidic residues" evidence="1">
    <location>
        <begin position="90"/>
        <end position="107"/>
    </location>
</feature>
<dbReference type="OrthoDB" id="1930512at2759"/>
<dbReference type="InterPro" id="IPR051105">
    <property type="entry name" value="WWC/KIBRA_Hippo_Reg"/>
</dbReference>
<gene>
    <name evidence="2" type="ORF">MUK42_23106</name>
</gene>
<organism evidence="2 3">
    <name type="scientific">Musa troglodytarum</name>
    <name type="common">fe'i banana</name>
    <dbReference type="NCBI Taxonomy" id="320322"/>
    <lineage>
        <taxon>Eukaryota</taxon>
        <taxon>Viridiplantae</taxon>
        <taxon>Streptophyta</taxon>
        <taxon>Embryophyta</taxon>
        <taxon>Tracheophyta</taxon>
        <taxon>Spermatophyta</taxon>
        <taxon>Magnoliopsida</taxon>
        <taxon>Liliopsida</taxon>
        <taxon>Zingiberales</taxon>
        <taxon>Musaceae</taxon>
        <taxon>Musa</taxon>
    </lineage>
</organism>
<evidence type="ECO:0000313" key="3">
    <source>
        <dbReference type="Proteomes" id="UP001055439"/>
    </source>
</evidence>
<sequence>MTAAPNIEMISAFLRSCDLGRVGAAHLVEVSDERAGEVTVEPNPETALPCHWEHCLDMRYINRETGTRTTKDPRTAASYSSSYQSRQDSSSDDSCFEIGGSDDDEDTPTPASPPSHPPPPQILQQRLPPAAAPASCASWSPRASTPAPSAAAAASSNCSTPRSCSCVLDQSSEKRSTLF</sequence>
<protein>
    <submittedName>
        <fullName evidence="2">Uncharacterized protein</fullName>
    </submittedName>
</protein>
<dbReference type="Proteomes" id="UP001055439">
    <property type="component" value="Chromosome 6"/>
</dbReference>
<feature type="region of interest" description="Disordered" evidence="1">
    <location>
        <begin position="66"/>
        <end position="165"/>
    </location>
</feature>
<evidence type="ECO:0000256" key="1">
    <source>
        <dbReference type="SAM" id="MobiDB-lite"/>
    </source>
</evidence>
<dbReference type="AlphaFoldDB" id="A0A9E7GA18"/>